<comment type="caution">
    <text evidence="1">The sequence shown here is derived from an EMBL/GenBank/DDBJ whole genome shotgun (WGS) entry which is preliminary data.</text>
</comment>
<dbReference type="AlphaFoldDB" id="A0AAD5V5V4"/>
<name>A0AAD5V5V4_9APHY</name>
<gene>
    <name evidence="1" type="ORF">NLI96_g3963</name>
</gene>
<dbReference type="Proteomes" id="UP001212997">
    <property type="component" value="Unassembled WGS sequence"/>
</dbReference>
<organism evidence="1 2">
    <name type="scientific">Meripilus lineatus</name>
    <dbReference type="NCBI Taxonomy" id="2056292"/>
    <lineage>
        <taxon>Eukaryota</taxon>
        <taxon>Fungi</taxon>
        <taxon>Dikarya</taxon>
        <taxon>Basidiomycota</taxon>
        <taxon>Agaricomycotina</taxon>
        <taxon>Agaricomycetes</taxon>
        <taxon>Polyporales</taxon>
        <taxon>Meripilaceae</taxon>
        <taxon>Meripilus</taxon>
    </lineage>
</organism>
<dbReference type="EMBL" id="JANAWD010000109">
    <property type="protein sequence ID" value="KAJ3486849.1"/>
    <property type="molecule type" value="Genomic_DNA"/>
</dbReference>
<keyword evidence="2" id="KW-1185">Reference proteome</keyword>
<accession>A0AAD5V5V4</accession>
<evidence type="ECO:0000313" key="2">
    <source>
        <dbReference type="Proteomes" id="UP001212997"/>
    </source>
</evidence>
<evidence type="ECO:0000313" key="1">
    <source>
        <dbReference type="EMBL" id="KAJ3486849.1"/>
    </source>
</evidence>
<reference evidence="1" key="1">
    <citation type="submission" date="2022-07" db="EMBL/GenBank/DDBJ databases">
        <title>Genome Sequence of Physisporinus lineatus.</title>
        <authorList>
            <person name="Buettner E."/>
        </authorList>
    </citation>
    <scope>NUCLEOTIDE SEQUENCE</scope>
    <source>
        <strain evidence="1">VT162</strain>
    </source>
</reference>
<proteinExistence type="predicted"/>
<sequence>MSEPVPCQVLNQIYAQSIQPNPSGLQEGGIMPVTSLQGGLSFNWNFKRLDNGAFHIIPPTLDTGRNAAELRAVGKDDLLFVKNETGSEDADPNIIQEWEVLSSARDGGAIEPLNGKFKGWYIIAARGDPKRVWMLPSGMETTQVAVRDLFTADGPDQADQQAYLNAQALPDTRASDLNWKPRQWLWYIDSNVKV</sequence>
<protein>
    <submittedName>
        <fullName evidence="1">Uncharacterized protein</fullName>
    </submittedName>
</protein>